<gene>
    <name evidence="1" type="ORF">M8818_006666</name>
</gene>
<comment type="caution">
    <text evidence="1">The sequence shown here is derived from an EMBL/GenBank/DDBJ whole genome shotgun (WGS) entry which is preliminary data.</text>
</comment>
<reference evidence="1" key="1">
    <citation type="submission" date="2024-02" db="EMBL/GenBank/DDBJ databases">
        <title>Metagenome Assembled Genome of Zalaria obscura JY119.</title>
        <authorList>
            <person name="Vighnesh L."/>
            <person name="Jagadeeshwari U."/>
            <person name="Venkata Ramana C."/>
            <person name="Sasikala C."/>
        </authorList>
    </citation>
    <scope>NUCLEOTIDE SEQUENCE</scope>
    <source>
        <strain evidence="1">JY119</strain>
    </source>
</reference>
<name>A0ACC3S4K5_9PEZI</name>
<accession>A0ACC3S4K5</accession>
<proteinExistence type="predicted"/>
<keyword evidence="2" id="KW-1185">Reference proteome</keyword>
<sequence>MIASGRVAYLARRSADYGVHPGEKVTVDMTKVRQRKREIVDSFRGGSEKRIANSGVILYTGEASFTDEHTLDVKMNNGSKETVRGDLIIIQTGERPAKPSLEGIDTIESSRVLNSTSVQELDHVPDHLLVLGGGYIGLEFGQLFRRLGAKVTIVQKGPQLLPREDTDIAITMQDILLQDGIDSRSFMPT</sequence>
<evidence type="ECO:0000313" key="2">
    <source>
        <dbReference type="Proteomes" id="UP001320706"/>
    </source>
</evidence>
<evidence type="ECO:0000313" key="1">
    <source>
        <dbReference type="EMBL" id="KAK8196501.1"/>
    </source>
</evidence>
<dbReference type="EMBL" id="JAMKPW020000041">
    <property type="protein sequence ID" value="KAK8196501.1"/>
    <property type="molecule type" value="Genomic_DNA"/>
</dbReference>
<protein>
    <submittedName>
        <fullName evidence="1">Uncharacterized protein</fullName>
    </submittedName>
</protein>
<organism evidence="1 2">
    <name type="scientific">Zalaria obscura</name>
    <dbReference type="NCBI Taxonomy" id="2024903"/>
    <lineage>
        <taxon>Eukaryota</taxon>
        <taxon>Fungi</taxon>
        <taxon>Dikarya</taxon>
        <taxon>Ascomycota</taxon>
        <taxon>Pezizomycotina</taxon>
        <taxon>Dothideomycetes</taxon>
        <taxon>Dothideomycetidae</taxon>
        <taxon>Dothideales</taxon>
        <taxon>Zalariaceae</taxon>
        <taxon>Zalaria</taxon>
    </lineage>
</organism>
<dbReference type="Proteomes" id="UP001320706">
    <property type="component" value="Unassembled WGS sequence"/>
</dbReference>